<organism evidence="3 4">
    <name type="scientific">Mycena metata</name>
    <dbReference type="NCBI Taxonomy" id="1033252"/>
    <lineage>
        <taxon>Eukaryota</taxon>
        <taxon>Fungi</taxon>
        <taxon>Dikarya</taxon>
        <taxon>Basidiomycota</taxon>
        <taxon>Agaricomycotina</taxon>
        <taxon>Agaricomycetes</taxon>
        <taxon>Agaricomycetidae</taxon>
        <taxon>Agaricales</taxon>
        <taxon>Marasmiineae</taxon>
        <taxon>Mycenaceae</taxon>
        <taxon>Mycena</taxon>
    </lineage>
</organism>
<name>A0AAD7GXD4_9AGAR</name>
<dbReference type="EMBL" id="JARKIB010000446">
    <property type="protein sequence ID" value="KAJ7707190.1"/>
    <property type="molecule type" value="Genomic_DNA"/>
</dbReference>
<dbReference type="InterPro" id="IPR041457">
    <property type="entry name" value="CxC2_KDZ-assoc"/>
</dbReference>
<proteinExistence type="predicted"/>
<reference evidence="3" key="1">
    <citation type="submission" date="2023-03" db="EMBL/GenBank/DDBJ databases">
        <title>Massive genome expansion in bonnet fungi (Mycena s.s.) driven by repeated elements and novel gene families across ecological guilds.</title>
        <authorList>
            <consortium name="Lawrence Berkeley National Laboratory"/>
            <person name="Harder C.B."/>
            <person name="Miyauchi S."/>
            <person name="Viragh M."/>
            <person name="Kuo A."/>
            <person name="Thoen E."/>
            <person name="Andreopoulos B."/>
            <person name="Lu D."/>
            <person name="Skrede I."/>
            <person name="Drula E."/>
            <person name="Henrissat B."/>
            <person name="Morin E."/>
            <person name="Kohler A."/>
            <person name="Barry K."/>
            <person name="LaButti K."/>
            <person name="Morin E."/>
            <person name="Salamov A."/>
            <person name="Lipzen A."/>
            <person name="Mereny Z."/>
            <person name="Hegedus B."/>
            <person name="Baldrian P."/>
            <person name="Stursova M."/>
            <person name="Weitz H."/>
            <person name="Taylor A."/>
            <person name="Grigoriev I.V."/>
            <person name="Nagy L.G."/>
            <person name="Martin F."/>
            <person name="Kauserud H."/>
        </authorList>
    </citation>
    <scope>NUCLEOTIDE SEQUENCE</scope>
    <source>
        <strain evidence="3">CBHHK182m</strain>
    </source>
</reference>
<evidence type="ECO:0000313" key="3">
    <source>
        <dbReference type="EMBL" id="KAJ7707190.1"/>
    </source>
</evidence>
<evidence type="ECO:0000256" key="1">
    <source>
        <dbReference type="SAM" id="MobiDB-lite"/>
    </source>
</evidence>
<protein>
    <recommendedName>
        <fullName evidence="2">CxC2-like cysteine cluster KDZ transposase-associated domain-containing protein</fullName>
    </recommendedName>
</protein>
<feature type="compositionally biased region" description="Pro residues" evidence="1">
    <location>
        <begin position="760"/>
        <end position="777"/>
    </location>
</feature>
<gene>
    <name evidence="3" type="ORF">B0H16DRAFT_1481654</name>
</gene>
<feature type="domain" description="CxC2-like cysteine cluster KDZ transposase-associated" evidence="2">
    <location>
        <begin position="632"/>
        <end position="708"/>
    </location>
</feature>
<dbReference type="Proteomes" id="UP001215598">
    <property type="component" value="Unassembled WGS sequence"/>
</dbReference>
<feature type="region of interest" description="Disordered" evidence="1">
    <location>
        <begin position="1067"/>
        <end position="1140"/>
    </location>
</feature>
<dbReference type="Pfam" id="PF18803">
    <property type="entry name" value="CxC2"/>
    <property type="match status" value="1"/>
</dbReference>
<evidence type="ECO:0000259" key="2">
    <source>
        <dbReference type="Pfam" id="PF18803"/>
    </source>
</evidence>
<feature type="region of interest" description="Disordered" evidence="1">
    <location>
        <begin position="738"/>
        <end position="780"/>
    </location>
</feature>
<keyword evidence="4" id="KW-1185">Reference proteome</keyword>
<sequence length="1199" mass="133881">MSLAQNASGLTDTEERAVKLEALHHEDGLYPPHIQRWIDCYNPSSPLVQKSHRVKTAARKVRADASMKLRLRPVQSTISKPGRVAKSRPWKGKSTSASCLNEAGRAVDRWRVVTTASFVAHLGFSSVELSVGTSARRLARFRSLVSLSPMRPSLPADLCWEIGLLSTSATRAPLLAVSRRTYILLVPLLYRDISVADNAHALVHTLATSPDLAFLVKSLKFRDSRYATVNHSEWAVALPQLVNLRVLTTSYYIPLDADVIPKITFCLWSFTAFTVVTGAWARFLATQNHLRDLILHSDFMGPVPTPQMLPNLRRLKARYYDVSKFGQHSGLTNIWFYLADPTSGPALSTRVITALSRTTARPTTLRVNGPQMLMILDRAPGLMEKVHHLTLDEDRGWCRFTANAAVLRIAVALDHRLPSLETLTMVSCYEWTGRMFDVEGKLDPPQVAVGKFFAHEMRCILTAPQLDTYHFCGLDGCVTFKNWRKVEPVVTVTEPEDHGAWFEIPDHLNCIKLPNCPSFLRSDQINRNNLPTLQSSASGTITYMTTIQILLARRAILYRHKNSARGLKEIQRINRLIAQLNRKYGIHPLKFRTREQAPAYLLNSTVLSIPPRKEIGVSQWLDDVYEPTPNVLKALGVQIHLGHDGGHCPLASAQQDFQIITSDGMNDVALFLCGCPDAKAEREQLIDAGFTRVTRFGPRVLVLIEYARHIACLVRLTAMEVDEDEGFAPVFKNACKRARSATPPGEGRQGKRERHQSASPGPPLLQTPSPSPSPSGPDPEFAWQLRISLCDAWSKMPENWTEPPKVELSVEDSACIAAQEAQQSVFHEMAWKDMREWERQEICDRERREERRQLRLQEIRLHVEARRAGDAATGAGDEQRLLRLEQMRLNLERRASGAGRGMGAGRRLDALEDHLTWWVFAPDTDTSPDASTEIVNQSRVILEFCLESPRVANTVPAVGPGIFFFPRQQLRHLFFVVIDGLGVGGRRTLESLKDQRSVYPKPKQSAFSLRQNCKGLGGLAEPHAIAREGSAVIAEPLRCGTGATLQDWSRTPRPCAIALPVVQMTHLSPGDSQGSSVKHLPTPMSEALPAQRPEDITPLQERTDISGLRAPNRSPRVHHRRPGAERLTRGQRGSDNAPLSSLRLGTARVLQRSPPSSASGCCLFARRLCYWTRFRAHRNQLPGDILIVDLTSDVRTLAL</sequence>
<comment type="caution">
    <text evidence="3">The sequence shown here is derived from an EMBL/GenBank/DDBJ whole genome shotgun (WGS) entry which is preliminary data.</text>
</comment>
<dbReference type="AlphaFoldDB" id="A0AAD7GXD4"/>
<accession>A0AAD7GXD4</accession>
<evidence type="ECO:0000313" key="4">
    <source>
        <dbReference type="Proteomes" id="UP001215598"/>
    </source>
</evidence>